<keyword evidence="3" id="KW-0966">Cell projection</keyword>
<dbReference type="Gene3D" id="3.30.750.140">
    <property type="match status" value="1"/>
</dbReference>
<dbReference type="EMBL" id="FOTK01000037">
    <property type="protein sequence ID" value="SFM54040.1"/>
    <property type="molecule type" value="Genomic_DNA"/>
</dbReference>
<dbReference type="InterPro" id="IPR021136">
    <property type="entry name" value="Flagellar_hook_control-like_C"/>
</dbReference>
<proteinExistence type="predicted"/>
<feature type="compositionally biased region" description="Basic and acidic residues" evidence="1">
    <location>
        <begin position="216"/>
        <end position="227"/>
    </location>
</feature>
<feature type="compositionally biased region" description="Basic and acidic residues" evidence="1">
    <location>
        <begin position="174"/>
        <end position="197"/>
    </location>
</feature>
<feature type="compositionally biased region" description="Low complexity" evidence="1">
    <location>
        <begin position="486"/>
        <end position="513"/>
    </location>
</feature>
<evidence type="ECO:0000256" key="1">
    <source>
        <dbReference type="SAM" id="MobiDB-lite"/>
    </source>
</evidence>
<reference evidence="4" key="1">
    <citation type="submission" date="2016-10" db="EMBL/GenBank/DDBJ databases">
        <authorList>
            <person name="Varghese N."/>
            <person name="Submissions S."/>
        </authorList>
    </citation>
    <scope>NUCLEOTIDE SEQUENCE [LARGE SCALE GENOMIC DNA]</scope>
    <source>
        <strain evidence="4">BL36</strain>
    </source>
</reference>
<feature type="compositionally biased region" description="Low complexity" evidence="1">
    <location>
        <begin position="127"/>
        <end position="154"/>
    </location>
</feature>
<keyword evidence="3" id="KW-0969">Cilium</keyword>
<evidence type="ECO:0000313" key="3">
    <source>
        <dbReference type="EMBL" id="SFM54040.1"/>
    </source>
</evidence>
<dbReference type="RefSeq" id="WP_092045086.1">
    <property type="nucleotide sequence ID" value="NZ_FOTK01000037.1"/>
</dbReference>
<feature type="compositionally biased region" description="Polar residues" evidence="1">
    <location>
        <begin position="22"/>
        <end position="31"/>
    </location>
</feature>
<feature type="region of interest" description="Disordered" evidence="1">
    <location>
        <begin position="310"/>
        <end position="330"/>
    </location>
</feature>
<feature type="region of interest" description="Disordered" evidence="1">
    <location>
        <begin position="110"/>
        <end position="227"/>
    </location>
</feature>
<gene>
    <name evidence="3" type="ORF">SAMN05192568_10376</name>
</gene>
<dbReference type="Pfam" id="PF02120">
    <property type="entry name" value="Flg_hook"/>
    <property type="match status" value="1"/>
</dbReference>
<keyword evidence="4" id="KW-1185">Reference proteome</keyword>
<dbReference type="OrthoDB" id="7676733at2"/>
<dbReference type="CDD" id="cd17470">
    <property type="entry name" value="T3SS_Flik_C"/>
    <property type="match status" value="1"/>
</dbReference>
<keyword evidence="3" id="KW-0282">Flagellum</keyword>
<dbReference type="AlphaFoldDB" id="A0A1I4RPY0"/>
<feature type="region of interest" description="Disordered" evidence="1">
    <location>
        <begin position="1"/>
        <end position="74"/>
    </location>
</feature>
<sequence length="554" mass="55406">MNPISAAVQNPTPKPDREVGPSNANGDTPQQGPGCESAFGSVLREISGGRASSPADTDAVKGKPDDADSDAPPVAAEVVVAPAPAAPASSAAAILANLLSLALPALAAADSKVPAPVQARSNEAPVASAAESLSASMLGSTGASAGTSSGSASTPIRIPPGDAKAHPASARDAAPTDRAADAKDIAPADSEARKDNLTRVGTATRAEDVAQPDSATRTEEPPRADIAARTDITKVLQTAAAKIEVLGRAVHFKPVVPGGPPAPDAAPAGQTKPATTEVGAEIATATPQIAKPEIPTLNAAAAALKLAPQIRSEPDPRRAVAAASDGEGEQPAVIAPAQGRAVSGVERAVLAAVGERAEDSSAASAAPRDGNGTATSLPAGSLPLIATAIREELQRATAAAAQGSLPADPGAGAVPAGPLRTLKIQLRPEELGVVTVEMRLSNGLLETHLRASQPETAALLHKDTAILTDLLSNSSYRAEVSVGQARSADAGGSGGSQQQASQQQAASSFADGGARPGNEGARQRQDAQRQATTTRREGERTDEAVRPRDGGIYL</sequence>
<name>A0A1I4RPY0_9HYPH</name>
<protein>
    <submittedName>
        <fullName evidence="3">Flagellar hook-length control protein FliK</fullName>
    </submittedName>
</protein>
<accession>A0A1I4RPY0</accession>
<organism evidence="3 4">
    <name type="scientific">Methylobacterium pseudosasicola</name>
    <dbReference type="NCBI Taxonomy" id="582667"/>
    <lineage>
        <taxon>Bacteria</taxon>
        <taxon>Pseudomonadati</taxon>
        <taxon>Pseudomonadota</taxon>
        <taxon>Alphaproteobacteria</taxon>
        <taxon>Hyphomicrobiales</taxon>
        <taxon>Methylobacteriaceae</taxon>
        <taxon>Methylobacterium</taxon>
    </lineage>
</organism>
<feature type="region of interest" description="Disordered" evidence="1">
    <location>
        <begin position="486"/>
        <end position="554"/>
    </location>
</feature>
<evidence type="ECO:0000313" key="4">
    <source>
        <dbReference type="Proteomes" id="UP000199048"/>
    </source>
</evidence>
<evidence type="ECO:0000259" key="2">
    <source>
        <dbReference type="Pfam" id="PF02120"/>
    </source>
</evidence>
<dbReference type="STRING" id="582667.SAMN05192568_10376"/>
<feature type="compositionally biased region" description="Basic and acidic residues" evidence="1">
    <location>
        <begin position="534"/>
        <end position="554"/>
    </location>
</feature>
<dbReference type="InterPro" id="IPR038610">
    <property type="entry name" value="FliK-like_C_sf"/>
</dbReference>
<feature type="region of interest" description="Disordered" evidence="1">
    <location>
        <begin position="355"/>
        <end position="377"/>
    </location>
</feature>
<feature type="domain" description="Flagellar hook-length control protein-like C-terminal" evidence="2">
    <location>
        <begin position="418"/>
        <end position="486"/>
    </location>
</feature>
<dbReference type="Proteomes" id="UP000199048">
    <property type="component" value="Unassembled WGS sequence"/>
</dbReference>